<evidence type="ECO:0000313" key="1">
    <source>
        <dbReference type="EMBL" id="ESK92125.1"/>
    </source>
</evidence>
<gene>
    <name evidence="1" type="ORF">Moror_4776</name>
</gene>
<dbReference type="HOGENOM" id="CLU_033907_2_1_1"/>
<organism evidence="1 2">
    <name type="scientific">Moniliophthora roreri (strain MCA 2997)</name>
    <name type="common">Cocoa frosty pod rot fungus</name>
    <name type="synonym">Crinipellis roreri</name>
    <dbReference type="NCBI Taxonomy" id="1381753"/>
    <lineage>
        <taxon>Eukaryota</taxon>
        <taxon>Fungi</taxon>
        <taxon>Dikarya</taxon>
        <taxon>Basidiomycota</taxon>
        <taxon>Agaricomycotina</taxon>
        <taxon>Agaricomycetes</taxon>
        <taxon>Agaricomycetidae</taxon>
        <taxon>Agaricales</taxon>
        <taxon>Marasmiineae</taxon>
        <taxon>Marasmiaceae</taxon>
        <taxon>Moniliophthora</taxon>
    </lineage>
</organism>
<dbReference type="AlphaFoldDB" id="V2XI19"/>
<name>V2XI19_MONRO</name>
<evidence type="ECO:0000313" key="2">
    <source>
        <dbReference type="Proteomes" id="UP000017559"/>
    </source>
</evidence>
<dbReference type="PANTHER" id="PTHR48312">
    <property type="match status" value="1"/>
</dbReference>
<keyword evidence="2" id="KW-1185">Reference proteome</keyword>
<dbReference type="PANTHER" id="PTHR48312:SF1">
    <property type="entry name" value="SULFOTRANSFERASE"/>
    <property type="match status" value="1"/>
</dbReference>
<dbReference type="InterPro" id="IPR027417">
    <property type="entry name" value="P-loop_NTPase"/>
</dbReference>
<dbReference type="Pfam" id="PF13469">
    <property type="entry name" value="Sulfotransfer_3"/>
    <property type="match status" value="1"/>
</dbReference>
<sequence>MGPEYQSLIRLVGTSEEQERFSGMTYQDMFDIVRKRVEDAEATGLNTLIMDHPHHFIPCTTINHDAKFPRESRAQPTIFLEGISSSPKNPTFLPDAFLFSFTPIFTIRHPARVLQSYIRATYHAKHILERGKVLLSQVEVIARFKWERLVFDAFNQFEGNTRPIVVDGDKLVQDPQSQMRSLCERLGIDTDKIDYVWDPGDLGVVQDAYSDCPEMFKEGFHGTLVRSSGVVSDKNIGPVDIFHEKQRWAEEWDEELASQMEDLESDLKRITSKARATHR</sequence>
<reference evidence="1 2" key="1">
    <citation type="journal article" date="2014" name="BMC Genomics">
        <title>Genome and secretome analysis of the hemibiotrophic fungal pathogen, Moniliophthora roreri, which causes frosty pod rot disease of cacao: mechanisms of the biotrophic and necrotrophic phases.</title>
        <authorList>
            <person name="Meinhardt L.W."/>
            <person name="Costa G.G.L."/>
            <person name="Thomazella D.P.T."/>
            <person name="Teixeira P.J.P.L."/>
            <person name="Carazzolle M.F."/>
            <person name="Schuster S.C."/>
            <person name="Carlson J.E."/>
            <person name="Guiltinan M.J."/>
            <person name="Mieczkowski P."/>
            <person name="Farmer A."/>
            <person name="Ramaraj T."/>
            <person name="Crozier J."/>
            <person name="Davis R.E."/>
            <person name="Shao J."/>
            <person name="Melnick R.L."/>
            <person name="Pereira G.A.G."/>
            <person name="Bailey B.A."/>
        </authorList>
    </citation>
    <scope>NUCLEOTIDE SEQUENCE [LARGE SCALE GENOMIC DNA]</scope>
    <source>
        <strain evidence="1 2">MCA 2997</strain>
    </source>
</reference>
<protein>
    <submittedName>
        <fullName evidence="1">Uncharacterized protein</fullName>
    </submittedName>
</protein>
<dbReference type="EMBL" id="AWSO01000300">
    <property type="protein sequence ID" value="ESK92125.1"/>
    <property type="molecule type" value="Genomic_DNA"/>
</dbReference>
<dbReference type="OrthoDB" id="3650366at2759"/>
<dbReference type="Gene3D" id="3.40.50.300">
    <property type="entry name" value="P-loop containing nucleotide triphosphate hydrolases"/>
    <property type="match status" value="1"/>
</dbReference>
<accession>V2XI19</accession>
<proteinExistence type="predicted"/>
<dbReference type="KEGG" id="mrr:Moror_4776"/>
<dbReference type="Proteomes" id="UP000017559">
    <property type="component" value="Unassembled WGS sequence"/>
</dbReference>
<comment type="caution">
    <text evidence="1">The sequence shown here is derived from an EMBL/GenBank/DDBJ whole genome shotgun (WGS) entry which is preliminary data.</text>
</comment>
<dbReference type="SUPFAM" id="SSF52540">
    <property type="entry name" value="P-loop containing nucleoside triphosphate hydrolases"/>
    <property type="match status" value="1"/>
</dbReference>